<keyword evidence="9" id="KW-1185">Reference proteome</keyword>
<evidence type="ECO:0000256" key="3">
    <source>
        <dbReference type="ARBA" id="ARBA00022741"/>
    </source>
</evidence>
<dbReference type="PANTHER" id="PTHR43033">
    <property type="entry name" value="TRNA(ILE)-LYSIDINE SYNTHASE-RELATED"/>
    <property type="match status" value="1"/>
</dbReference>
<proteinExistence type="inferred from homology"/>
<dbReference type="GO" id="GO:0032267">
    <property type="term" value="F:tRNA(Ile)-lysidine synthase activity"/>
    <property type="evidence" value="ECO:0007669"/>
    <property type="project" value="UniProtKB-EC"/>
</dbReference>
<dbReference type="HAMAP" id="MF_01161">
    <property type="entry name" value="tRNA_Ile_lys_synt"/>
    <property type="match status" value="1"/>
</dbReference>
<dbReference type="InterPro" id="IPR012094">
    <property type="entry name" value="tRNA_Ile_lys_synt"/>
</dbReference>
<keyword evidence="6" id="KW-0963">Cytoplasm</keyword>
<dbReference type="EMBL" id="JAATLJ010000001">
    <property type="protein sequence ID" value="NIZ40840.1"/>
    <property type="molecule type" value="Genomic_DNA"/>
</dbReference>
<keyword evidence="2 6" id="KW-0819">tRNA processing</keyword>
<dbReference type="GO" id="GO:0005737">
    <property type="term" value="C:cytoplasm"/>
    <property type="evidence" value="ECO:0007669"/>
    <property type="project" value="UniProtKB-SubCell"/>
</dbReference>
<sequence length="331" mass="39304">MKALTHIPNLFLESIKTLKLLPKERVIIAVSGGLDSIALAYLFAETQSIHQLQLEVAHMTHNIRSTEEGHQDYIIVEKIAENYHLPLHHYVLSKKENNLQHGKEQHLRTIRQQWLKSLCHDETDRVALAHHQNDQVETIFMRLNQYYPLKGLMGIPKENHPFIRPLMFIQKKELQKFLLEHHFTWAEDSTNTDLSILRNQIRSMVQEIEPYWPGMEASLLHLGHIASENQELIDFLLTQALKQSYHAIDHFRYPYLHFKQQHRIIQRELIYYWFNELMKGKIRPDYRLPQKFVNSINMNPNGSILLRGHGFEIRRIKKELIIQRLITKEQS</sequence>
<comment type="catalytic activity">
    <reaction evidence="5 6">
        <text>cytidine(34) in tRNA(Ile2) + L-lysine + ATP = lysidine(34) in tRNA(Ile2) + AMP + diphosphate + H(+)</text>
        <dbReference type="Rhea" id="RHEA:43744"/>
        <dbReference type="Rhea" id="RHEA-COMP:10625"/>
        <dbReference type="Rhea" id="RHEA-COMP:10670"/>
        <dbReference type="ChEBI" id="CHEBI:15378"/>
        <dbReference type="ChEBI" id="CHEBI:30616"/>
        <dbReference type="ChEBI" id="CHEBI:32551"/>
        <dbReference type="ChEBI" id="CHEBI:33019"/>
        <dbReference type="ChEBI" id="CHEBI:82748"/>
        <dbReference type="ChEBI" id="CHEBI:83665"/>
        <dbReference type="ChEBI" id="CHEBI:456215"/>
        <dbReference type="EC" id="6.3.4.19"/>
    </reaction>
</comment>
<comment type="similarity">
    <text evidence="6">Belongs to the tRNA(Ile)-lysidine synthase family.</text>
</comment>
<keyword evidence="3 6" id="KW-0547">Nucleotide-binding</keyword>
<keyword evidence="1 6" id="KW-0436">Ligase</keyword>
<comment type="function">
    <text evidence="6">Ligates lysine onto the cytidine present at position 34 of the AUA codon-specific tRNA(Ile) that contains the anticodon CAU, in an ATP-dependent manner. Cytidine is converted to lysidine, thus changing the amino acid specificity of the tRNA from methionine to isoleucine.</text>
</comment>
<dbReference type="InterPro" id="IPR012795">
    <property type="entry name" value="tRNA_Ile_lys_synt_N"/>
</dbReference>
<accession>A0A968GAK4</accession>
<dbReference type="CDD" id="cd01992">
    <property type="entry name" value="TilS_N"/>
    <property type="match status" value="1"/>
</dbReference>
<evidence type="ECO:0000256" key="1">
    <source>
        <dbReference type="ARBA" id="ARBA00022598"/>
    </source>
</evidence>
<dbReference type="InterPro" id="IPR014729">
    <property type="entry name" value="Rossmann-like_a/b/a_fold"/>
</dbReference>
<dbReference type="Proteomes" id="UP000711995">
    <property type="component" value="Unassembled WGS sequence"/>
</dbReference>
<dbReference type="InterPro" id="IPR011063">
    <property type="entry name" value="TilS/TtcA_N"/>
</dbReference>
<dbReference type="RefSeq" id="WP_167700428.1">
    <property type="nucleotide sequence ID" value="NZ_CP118174.1"/>
</dbReference>
<dbReference type="NCBIfam" id="TIGR02432">
    <property type="entry name" value="lysidine_TilS_N"/>
    <property type="match status" value="1"/>
</dbReference>
<evidence type="ECO:0000256" key="2">
    <source>
        <dbReference type="ARBA" id="ARBA00022694"/>
    </source>
</evidence>
<feature type="binding site" evidence="6">
    <location>
        <begin position="31"/>
        <end position="36"/>
    </location>
    <ligand>
        <name>ATP</name>
        <dbReference type="ChEBI" id="CHEBI:30616"/>
    </ligand>
</feature>
<gene>
    <name evidence="6 8" type="primary">tilS</name>
    <name evidence="8" type="ORF">HCT14_04890</name>
</gene>
<evidence type="ECO:0000259" key="7">
    <source>
        <dbReference type="Pfam" id="PF01171"/>
    </source>
</evidence>
<protein>
    <recommendedName>
        <fullName evidence="6">tRNA(Ile)-lysidine synthase</fullName>
        <ecNumber evidence="6">6.3.4.19</ecNumber>
    </recommendedName>
    <alternativeName>
        <fullName evidence="6">tRNA(Ile)-2-lysyl-cytidine synthase</fullName>
    </alternativeName>
    <alternativeName>
        <fullName evidence="6">tRNA(Ile)-lysidine synthetase</fullName>
    </alternativeName>
</protein>
<comment type="domain">
    <text evidence="6">The N-terminal region contains the highly conserved SGGXDS motif, predicted to be a P-loop motif involved in ATP binding.</text>
</comment>
<dbReference type="SUPFAM" id="SSF52402">
    <property type="entry name" value="Adenine nucleotide alpha hydrolases-like"/>
    <property type="match status" value="1"/>
</dbReference>
<dbReference type="Pfam" id="PF01171">
    <property type="entry name" value="ATP_bind_3"/>
    <property type="match status" value="1"/>
</dbReference>
<feature type="domain" description="tRNA(Ile)-lysidine/2-thiocytidine synthase N-terminal" evidence="7">
    <location>
        <begin position="26"/>
        <end position="203"/>
    </location>
</feature>
<dbReference type="PANTHER" id="PTHR43033:SF1">
    <property type="entry name" value="TRNA(ILE)-LYSIDINE SYNTHASE-RELATED"/>
    <property type="match status" value="1"/>
</dbReference>
<evidence type="ECO:0000256" key="5">
    <source>
        <dbReference type="ARBA" id="ARBA00048539"/>
    </source>
</evidence>
<organism evidence="8 9">
    <name type="scientific">Entomospira entomophila</name>
    <dbReference type="NCBI Taxonomy" id="2719988"/>
    <lineage>
        <taxon>Bacteria</taxon>
        <taxon>Pseudomonadati</taxon>
        <taxon>Spirochaetota</taxon>
        <taxon>Spirochaetia</taxon>
        <taxon>Spirochaetales</taxon>
        <taxon>Spirochaetaceae</taxon>
        <taxon>Entomospira</taxon>
    </lineage>
</organism>
<evidence type="ECO:0000256" key="6">
    <source>
        <dbReference type="HAMAP-Rule" id="MF_01161"/>
    </source>
</evidence>
<comment type="subcellular location">
    <subcellularLocation>
        <location evidence="6">Cytoplasm</location>
    </subcellularLocation>
</comment>
<keyword evidence="4 6" id="KW-0067">ATP-binding</keyword>
<dbReference type="EC" id="6.3.4.19" evidence="6"/>
<name>A0A968GAK4_9SPIO</name>
<evidence type="ECO:0000313" key="9">
    <source>
        <dbReference type="Proteomes" id="UP000711995"/>
    </source>
</evidence>
<dbReference type="GO" id="GO:0005524">
    <property type="term" value="F:ATP binding"/>
    <property type="evidence" value="ECO:0007669"/>
    <property type="project" value="UniProtKB-UniRule"/>
</dbReference>
<dbReference type="Gene3D" id="3.40.50.620">
    <property type="entry name" value="HUPs"/>
    <property type="match status" value="1"/>
</dbReference>
<dbReference type="AlphaFoldDB" id="A0A968GAK4"/>
<reference evidence="8 9" key="1">
    <citation type="submission" date="2020-03" db="EMBL/GenBank/DDBJ databases">
        <title>Spirochaetal bacteria isolated from arthropods constitute a novel genus Entomospira genus novum within the order Spirochaetales.</title>
        <authorList>
            <person name="Grana-Miraglia L."/>
            <person name="Sikutova S."/>
            <person name="Fingerle V."/>
            <person name="Sing A."/>
            <person name="Castillo-Ramirez S."/>
            <person name="Margos G."/>
            <person name="Rudolf I."/>
        </authorList>
    </citation>
    <scope>NUCLEOTIDE SEQUENCE [LARGE SCALE GENOMIC DNA]</scope>
    <source>
        <strain evidence="8 9">BR193</strain>
    </source>
</reference>
<evidence type="ECO:0000256" key="4">
    <source>
        <dbReference type="ARBA" id="ARBA00022840"/>
    </source>
</evidence>
<comment type="caution">
    <text evidence="8">The sequence shown here is derived from an EMBL/GenBank/DDBJ whole genome shotgun (WGS) entry which is preliminary data.</text>
</comment>
<evidence type="ECO:0000313" key="8">
    <source>
        <dbReference type="EMBL" id="NIZ40840.1"/>
    </source>
</evidence>
<dbReference type="GO" id="GO:0006400">
    <property type="term" value="P:tRNA modification"/>
    <property type="evidence" value="ECO:0007669"/>
    <property type="project" value="UniProtKB-UniRule"/>
</dbReference>